<dbReference type="Pfam" id="PF01042">
    <property type="entry name" value="Ribonuc_L-PSP"/>
    <property type="match status" value="1"/>
</dbReference>
<dbReference type="AlphaFoldDB" id="W6MWB0"/>
<dbReference type="GO" id="GO:0019239">
    <property type="term" value="F:deaminase activity"/>
    <property type="evidence" value="ECO:0007669"/>
    <property type="project" value="TreeGrafter"/>
</dbReference>
<sequence>MLFVSKAIKPNLSLISSRSADLNLQFNTSSLIMVAEKITWKSIEGKEHPTLSPGFVSNGHVFTSGIIGSNYATGETPEKVEDQVHLAIKNLEAVLKAGGSSLDKVFKVTMFISHAEYSKVVNEIYGQYFPQKPARSCVVVAFMDAAIKYELEAIATLE</sequence>
<comment type="similarity">
    <text evidence="1">Belongs to the RutC family.</text>
</comment>
<dbReference type="Proteomes" id="UP000019384">
    <property type="component" value="Unassembled WGS sequence"/>
</dbReference>
<dbReference type="InterPro" id="IPR006175">
    <property type="entry name" value="YjgF/YER057c/UK114"/>
</dbReference>
<evidence type="ECO:0000313" key="3">
    <source>
        <dbReference type="Proteomes" id="UP000019384"/>
    </source>
</evidence>
<organism evidence="2 3">
    <name type="scientific">Kuraishia capsulata CBS 1993</name>
    <dbReference type="NCBI Taxonomy" id="1382522"/>
    <lineage>
        <taxon>Eukaryota</taxon>
        <taxon>Fungi</taxon>
        <taxon>Dikarya</taxon>
        <taxon>Ascomycota</taxon>
        <taxon>Saccharomycotina</taxon>
        <taxon>Pichiomycetes</taxon>
        <taxon>Pichiales</taxon>
        <taxon>Pichiaceae</taxon>
        <taxon>Kuraishia</taxon>
    </lineage>
</organism>
<dbReference type="RefSeq" id="XP_022459126.1">
    <property type="nucleotide sequence ID" value="XM_022603419.1"/>
</dbReference>
<dbReference type="EMBL" id="HG793127">
    <property type="protein sequence ID" value="CDK27130.1"/>
    <property type="molecule type" value="Genomic_DNA"/>
</dbReference>
<dbReference type="GeneID" id="34520514"/>
<accession>W6MWB0</accession>
<keyword evidence="3" id="KW-1185">Reference proteome</keyword>
<evidence type="ECO:0000256" key="1">
    <source>
        <dbReference type="ARBA" id="ARBA00010552"/>
    </source>
</evidence>
<dbReference type="PANTHER" id="PTHR11803">
    <property type="entry name" value="2-IMINOBUTANOATE/2-IMINOPROPANOATE DEAMINASE RIDA"/>
    <property type="match status" value="1"/>
</dbReference>
<dbReference type="Gene3D" id="3.30.1330.40">
    <property type="entry name" value="RutC-like"/>
    <property type="match status" value="1"/>
</dbReference>
<reference evidence="2" key="1">
    <citation type="submission" date="2013-12" db="EMBL/GenBank/DDBJ databases">
        <authorList>
            <person name="Genoscope - CEA"/>
        </authorList>
    </citation>
    <scope>NUCLEOTIDE SEQUENCE</scope>
    <source>
        <strain evidence="2">CBS 1993</strain>
    </source>
</reference>
<name>W6MWB0_9ASCO</name>
<evidence type="ECO:0000313" key="2">
    <source>
        <dbReference type="EMBL" id="CDK27130.1"/>
    </source>
</evidence>
<reference evidence="2" key="2">
    <citation type="submission" date="2014-02" db="EMBL/GenBank/DDBJ databases">
        <title>Complete DNA sequence of /Kuraishia capsulata/ illustrates novel genomic features among budding yeasts (/Saccharomycotina/).</title>
        <authorList>
            <person name="Morales L."/>
            <person name="Noel B."/>
            <person name="Porcel B."/>
            <person name="Marcet-Houben M."/>
            <person name="Hullo M-F."/>
            <person name="Sacerdot C."/>
            <person name="Tekaia F."/>
            <person name="Leh-Louis V."/>
            <person name="Despons L."/>
            <person name="Khanna V."/>
            <person name="Aury J-M."/>
            <person name="Barbe V."/>
            <person name="Couloux A."/>
            <person name="Labadie K."/>
            <person name="Pelletier E."/>
            <person name="Souciet J-L."/>
            <person name="Boekhout T."/>
            <person name="Gabaldon T."/>
            <person name="Wincker P."/>
            <person name="Dujon B."/>
        </authorList>
    </citation>
    <scope>NUCLEOTIDE SEQUENCE</scope>
    <source>
        <strain evidence="2">CBS 1993</strain>
    </source>
</reference>
<dbReference type="GO" id="GO:0005829">
    <property type="term" value="C:cytosol"/>
    <property type="evidence" value="ECO:0007669"/>
    <property type="project" value="TreeGrafter"/>
</dbReference>
<gene>
    <name evidence="2" type="ORF">KUCA_T00003107001</name>
</gene>
<dbReference type="OrthoDB" id="309640at2759"/>
<dbReference type="STRING" id="1382522.W6MWB0"/>
<dbReference type="PANTHER" id="PTHR11803:SF58">
    <property type="entry name" value="PROTEIN HMF1-RELATED"/>
    <property type="match status" value="1"/>
</dbReference>
<dbReference type="InterPro" id="IPR035959">
    <property type="entry name" value="RutC-like_sf"/>
</dbReference>
<dbReference type="SUPFAM" id="SSF55298">
    <property type="entry name" value="YjgF-like"/>
    <property type="match status" value="1"/>
</dbReference>
<dbReference type="HOGENOM" id="CLU_100715_7_2_1"/>
<protein>
    <submittedName>
        <fullName evidence="2">Uncharacterized protein</fullName>
    </submittedName>
</protein>
<proteinExistence type="inferred from homology"/>
<dbReference type="CDD" id="cd00448">
    <property type="entry name" value="YjgF_YER057c_UK114_family"/>
    <property type="match status" value="1"/>
</dbReference>